<dbReference type="AlphaFoldDB" id="A0A0D2H3D5"/>
<dbReference type="VEuPathDB" id="FungiDB:Z520_08118"/>
<accession>A0A0D2H3D5</accession>
<organism evidence="2 3">
    <name type="scientific">Fonsecaea multimorphosa CBS 102226</name>
    <dbReference type="NCBI Taxonomy" id="1442371"/>
    <lineage>
        <taxon>Eukaryota</taxon>
        <taxon>Fungi</taxon>
        <taxon>Dikarya</taxon>
        <taxon>Ascomycota</taxon>
        <taxon>Pezizomycotina</taxon>
        <taxon>Eurotiomycetes</taxon>
        <taxon>Chaetothyriomycetidae</taxon>
        <taxon>Chaetothyriales</taxon>
        <taxon>Herpotrichiellaceae</taxon>
        <taxon>Fonsecaea</taxon>
    </lineage>
</organism>
<dbReference type="OrthoDB" id="4140225at2759"/>
<feature type="region of interest" description="Disordered" evidence="1">
    <location>
        <begin position="41"/>
        <end position="69"/>
    </location>
</feature>
<dbReference type="EMBL" id="KN848078">
    <property type="protein sequence ID" value="KIX96340.1"/>
    <property type="molecule type" value="Genomic_DNA"/>
</dbReference>
<evidence type="ECO:0000313" key="3">
    <source>
        <dbReference type="Proteomes" id="UP000053411"/>
    </source>
</evidence>
<proteinExistence type="predicted"/>
<reference evidence="2 3" key="1">
    <citation type="submission" date="2015-01" db="EMBL/GenBank/DDBJ databases">
        <title>The Genome Sequence of Fonsecaea multimorphosa CBS 102226.</title>
        <authorList>
            <consortium name="The Broad Institute Genomics Platform"/>
            <person name="Cuomo C."/>
            <person name="de Hoog S."/>
            <person name="Gorbushina A."/>
            <person name="Stielow B."/>
            <person name="Teixiera M."/>
            <person name="Abouelleil A."/>
            <person name="Chapman S.B."/>
            <person name="Priest M."/>
            <person name="Young S.K."/>
            <person name="Wortman J."/>
            <person name="Nusbaum C."/>
            <person name="Birren B."/>
        </authorList>
    </citation>
    <scope>NUCLEOTIDE SEQUENCE [LARGE SCALE GENOMIC DNA]</scope>
    <source>
        <strain evidence="2 3">CBS 102226</strain>
    </source>
</reference>
<protein>
    <submittedName>
        <fullName evidence="2">Uncharacterized protein</fullName>
    </submittedName>
</protein>
<name>A0A0D2H3D5_9EURO</name>
<feature type="region of interest" description="Disordered" evidence="1">
    <location>
        <begin position="296"/>
        <end position="341"/>
    </location>
</feature>
<dbReference type="Proteomes" id="UP000053411">
    <property type="component" value="Unassembled WGS sequence"/>
</dbReference>
<dbReference type="GeneID" id="27713864"/>
<dbReference type="RefSeq" id="XP_016630463.1">
    <property type="nucleotide sequence ID" value="XM_016778615.1"/>
</dbReference>
<sequence>MAVSAEAIETDLSALFDRYPDINFDTTGDVISSSGISEHFSSPCSNVTDHDDTPVSNDSTSTAHTTPLRPSLRSGEALELPTLDRFLEQLAKADLPMTCKEVFEGFAQAMAALGSLVVPTNGDHLGGYISSKKQKILAQTRLMSVQLRQSVLNVTEQINNIDFVKSRAPFTANPSKEDLWCIYRQRAVLITWYAALPCRTEQTMLEELAHVFDAYVYHPFLRLLGIEDVDIDVQEAINSLYDVLMTLLHDYAMWMSAMKDIAVNHMQPLMRTIRKCPQALEEIFKAESLGETVKASIGDSEAPGMQPADERVIRELNLSTSRRRPPIPPRSRQRYRREHTV</sequence>
<evidence type="ECO:0000313" key="2">
    <source>
        <dbReference type="EMBL" id="KIX96340.1"/>
    </source>
</evidence>
<evidence type="ECO:0000256" key="1">
    <source>
        <dbReference type="SAM" id="MobiDB-lite"/>
    </source>
</evidence>
<keyword evidence="3" id="KW-1185">Reference proteome</keyword>
<gene>
    <name evidence="2" type="ORF">Z520_08118</name>
</gene>
<feature type="compositionally biased region" description="Polar residues" evidence="1">
    <location>
        <begin position="54"/>
        <end position="65"/>
    </location>
</feature>
<feature type="compositionally biased region" description="Basic residues" evidence="1">
    <location>
        <begin position="321"/>
        <end position="341"/>
    </location>
</feature>